<dbReference type="PIRSF" id="PIRSF000410">
    <property type="entry name" value="CheR"/>
    <property type="match status" value="1"/>
</dbReference>
<evidence type="ECO:0000313" key="8">
    <source>
        <dbReference type="EMBL" id="QDO97643.1"/>
    </source>
</evidence>
<dbReference type="Gene3D" id="3.40.50.150">
    <property type="entry name" value="Vaccinia Virus protein VP39"/>
    <property type="match status" value="1"/>
</dbReference>
<evidence type="ECO:0000256" key="3">
    <source>
        <dbReference type="ARBA" id="ARBA00022679"/>
    </source>
</evidence>
<dbReference type="InterPro" id="IPR022642">
    <property type="entry name" value="CheR_C"/>
</dbReference>
<dbReference type="GO" id="GO:0032259">
    <property type="term" value="P:methylation"/>
    <property type="evidence" value="ECO:0007669"/>
    <property type="project" value="UniProtKB-KW"/>
</dbReference>
<keyword evidence="4 5" id="KW-0949">S-adenosyl-L-methionine</keyword>
<evidence type="ECO:0000259" key="7">
    <source>
        <dbReference type="PROSITE" id="PS50123"/>
    </source>
</evidence>
<dbReference type="SUPFAM" id="SSF47757">
    <property type="entry name" value="Chemotaxis receptor methyltransferase CheR, N-terminal domain"/>
    <property type="match status" value="1"/>
</dbReference>
<dbReference type="GO" id="GO:0008983">
    <property type="term" value="F:protein-glutamate O-methyltransferase activity"/>
    <property type="evidence" value="ECO:0007669"/>
    <property type="project" value="UniProtKB-EC"/>
</dbReference>
<dbReference type="Pfam" id="PF03705">
    <property type="entry name" value="CheR_N"/>
    <property type="match status" value="1"/>
</dbReference>
<feature type="domain" description="CheR-type methyltransferase" evidence="7">
    <location>
        <begin position="11"/>
        <end position="286"/>
    </location>
</feature>
<dbReference type="InterPro" id="IPR022641">
    <property type="entry name" value="CheR_N"/>
</dbReference>
<evidence type="ECO:0000256" key="5">
    <source>
        <dbReference type="PIRNR" id="PIRNR000410"/>
    </source>
</evidence>
<evidence type="ECO:0000256" key="1">
    <source>
        <dbReference type="ARBA" id="ARBA00001541"/>
    </source>
</evidence>
<evidence type="ECO:0000256" key="2">
    <source>
        <dbReference type="ARBA" id="ARBA00022603"/>
    </source>
</evidence>
<feature type="binding site" evidence="6">
    <location>
        <position position="90"/>
    </location>
    <ligand>
        <name>S-adenosyl-L-methionine</name>
        <dbReference type="ChEBI" id="CHEBI:59789"/>
    </ligand>
</feature>
<dbReference type="EC" id="2.1.1.80" evidence="5"/>
<dbReference type="InterPro" id="IPR026024">
    <property type="entry name" value="Chemotaxis_MeTrfase_CheR"/>
</dbReference>
<comment type="catalytic activity">
    <reaction evidence="1 5">
        <text>L-glutamyl-[protein] + S-adenosyl-L-methionine = [protein]-L-glutamate 5-O-methyl ester + S-adenosyl-L-homocysteine</text>
        <dbReference type="Rhea" id="RHEA:24452"/>
        <dbReference type="Rhea" id="RHEA-COMP:10208"/>
        <dbReference type="Rhea" id="RHEA-COMP:10311"/>
        <dbReference type="ChEBI" id="CHEBI:29973"/>
        <dbReference type="ChEBI" id="CHEBI:57856"/>
        <dbReference type="ChEBI" id="CHEBI:59789"/>
        <dbReference type="ChEBI" id="CHEBI:82795"/>
        <dbReference type="EC" id="2.1.1.80"/>
    </reaction>
</comment>
<dbReference type="Proteomes" id="UP000317496">
    <property type="component" value="Chromosome"/>
</dbReference>
<dbReference type="RefSeq" id="WP_144068624.1">
    <property type="nucleotide sequence ID" value="NZ_CP041636.1"/>
</dbReference>
<dbReference type="PROSITE" id="PS50123">
    <property type="entry name" value="CHER"/>
    <property type="match status" value="1"/>
</dbReference>
<dbReference type="SUPFAM" id="SSF53335">
    <property type="entry name" value="S-adenosyl-L-methionine-dependent methyltransferases"/>
    <property type="match status" value="1"/>
</dbReference>
<dbReference type="PANTHER" id="PTHR24422:SF19">
    <property type="entry name" value="CHEMOTAXIS PROTEIN METHYLTRANSFERASE"/>
    <property type="match status" value="1"/>
</dbReference>
<keyword evidence="2 5" id="KW-0489">Methyltransferase</keyword>
<feature type="binding site" evidence="6">
    <location>
        <begin position="214"/>
        <end position="215"/>
    </location>
    <ligand>
        <name>S-adenosyl-L-methionine</name>
        <dbReference type="ChEBI" id="CHEBI:59789"/>
    </ligand>
</feature>
<organism evidence="8 9">
    <name type="scientific">Ferrovibrio terrae</name>
    <dbReference type="NCBI Taxonomy" id="2594003"/>
    <lineage>
        <taxon>Bacteria</taxon>
        <taxon>Pseudomonadati</taxon>
        <taxon>Pseudomonadota</taxon>
        <taxon>Alphaproteobacteria</taxon>
        <taxon>Rhodospirillales</taxon>
        <taxon>Rhodospirillaceae</taxon>
        <taxon>Ferrovibrio</taxon>
    </lineage>
</organism>
<sequence>MATRTTDSPTAEDREFAFSASDYDYLRAMLKEKTGIELGPTKHNMVYARLAKRLRKLGMNGFREYIEFIGSDAGGDELGTTLNALTTNLTKFFRENHHFEHLATTALQEIRARAVSQGRRLRIWSAGCSSGEEPYSTAITLLRSMPDIKQWDAKILATDIDTEMVRRGTAGIYPAAALEGMPADIPRKYFEPYGEDKVRMAEEARNLISFKHLNLVAHWPMKGPFDVIFCRNVVIYFDKDTQRVLFDRYANLLAPGGFLYIGHSENLFGITERFKLLGRNIHRKIA</sequence>
<feature type="binding site" evidence="6">
    <location>
        <position position="94"/>
    </location>
    <ligand>
        <name>S-adenosyl-L-methionine</name>
        <dbReference type="ChEBI" id="CHEBI:59789"/>
    </ligand>
</feature>
<evidence type="ECO:0000256" key="6">
    <source>
        <dbReference type="PIRSR" id="PIRSR000410-1"/>
    </source>
</evidence>
<gene>
    <name evidence="8" type="ORF">FNB15_10345</name>
</gene>
<feature type="binding site" evidence="6">
    <location>
        <position position="88"/>
    </location>
    <ligand>
        <name>S-adenosyl-L-methionine</name>
        <dbReference type="ChEBI" id="CHEBI:59789"/>
    </ligand>
</feature>
<protein>
    <recommendedName>
        <fullName evidence="5">Chemotaxis protein methyltransferase</fullName>
        <ecNumber evidence="5">2.1.1.80</ecNumber>
    </recommendedName>
</protein>
<evidence type="ECO:0000256" key="4">
    <source>
        <dbReference type="ARBA" id="ARBA00022691"/>
    </source>
</evidence>
<dbReference type="InterPro" id="IPR000780">
    <property type="entry name" value="CheR_MeTrfase"/>
</dbReference>
<keyword evidence="3 5" id="KW-0808">Transferase</keyword>
<dbReference type="CDD" id="cd02440">
    <property type="entry name" value="AdoMet_MTases"/>
    <property type="match status" value="1"/>
</dbReference>
<evidence type="ECO:0000313" key="9">
    <source>
        <dbReference type="Proteomes" id="UP000317496"/>
    </source>
</evidence>
<accession>A0A516H1I0</accession>
<reference evidence="8 9" key="1">
    <citation type="submission" date="2019-07" db="EMBL/GenBank/DDBJ databases">
        <title>Genome sequencing for Ferrovibrio sp. K5.</title>
        <authorList>
            <person name="Park S.-J."/>
        </authorList>
    </citation>
    <scope>NUCLEOTIDE SEQUENCE [LARGE SCALE GENOMIC DNA]</scope>
    <source>
        <strain evidence="8 9">K5</strain>
    </source>
</reference>
<dbReference type="Gene3D" id="1.10.155.10">
    <property type="entry name" value="Chemotaxis receptor methyltransferase CheR, N-terminal domain"/>
    <property type="match status" value="1"/>
</dbReference>
<proteinExistence type="predicted"/>
<comment type="function">
    <text evidence="5">Methylation of the membrane-bound methyl-accepting chemotaxis proteins (MCP) to form gamma-glutamyl methyl ester residues in MCP.</text>
</comment>
<keyword evidence="9" id="KW-1185">Reference proteome</keyword>
<dbReference type="InterPro" id="IPR036804">
    <property type="entry name" value="CheR_N_sf"/>
</dbReference>
<dbReference type="EMBL" id="CP041636">
    <property type="protein sequence ID" value="QDO97643.1"/>
    <property type="molecule type" value="Genomic_DNA"/>
</dbReference>
<dbReference type="Pfam" id="PF01739">
    <property type="entry name" value="CheR"/>
    <property type="match status" value="1"/>
</dbReference>
<dbReference type="KEGG" id="fer:FNB15_10345"/>
<dbReference type="SMART" id="SM00138">
    <property type="entry name" value="MeTrc"/>
    <property type="match status" value="1"/>
</dbReference>
<dbReference type="AlphaFoldDB" id="A0A516H1I0"/>
<dbReference type="PRINTS" id="PR00996">
    <property type="entry name" value="CHERMTFRASE"/>
</dbReference>
<dbReference type="InterPro" id="IPR029063">
    <property type="entry name" value="SAM-dependent_MTases_sf"/>
</dbReference>
<dbReference type="InterPro" id="IPR050903">
    <property type="entry name" value="Bact_Chemotaxis_MeTrfase"/>
</dbReference>
<dbReference type="OrthoDB" id="9816309at2"/>
<feature type="binding site" evidence="6">
    <location>
        <begin position="231"/>
        <end position="232"/>
    </location>
    <ligand>
        <name>S-adenosyl-L-methionine</name>
        <dbReference type="ChEBI" id="CHEBI:59789"/>
    </ligand>
</feature>
<feature type="binding site" evidence="6">
    <location>
        <position position="159"/>
    </location>
    <ligand>
        <name>S-adenosyl-L-methionine</name>
        <dbReference type="ChEBI" id="CHEBI:59789"/>
    </ligand>
</feature>
<name>A0A516H1I0_9PROT</name>
<feature type="binding site" evidence="6">
    <location>
        <position position="133"/>
    </location>
    <ligand>
        <name>S-adenosyl-L-methionine</name>
        <dbReference type="ChEBI" id="CHEBI:59789"/>
    </ligand>
</feature>
<dbReference type="PANTHER" id="PTHR24422">
    <property type="entry name" value="CHEMOTAXIS PROTEIN METHYLTRANSFERASE"/>
    <property type="match status" value="1"/>
</dbReference>